<keyword evidence="2" id="KW-0449">Lipoprotein</keyword>
<dbReference type="InterPro" id="IPR000033">
    <property type="entry name" value="LDLR_classB_rpt"/>
</dbReference>
<dbReference type="SUPFAM" id="SSF101898">
    <property type="entry name" value="NHL repeat"/>
    <property type="match status" value="1"/>
</dbReference>
<dbReference type="PROSITE" id="PS51120">
    <property type="entry name" value="LDLRB"/>
    <property type="match status" value="2"/>
</dbReference>
<protein>
    <submittedName>
        <fullName evidence="2">Low-density lipoprotein receptor- protein 4</fullName>
    </submittedName>
</protein>
<feature type="repeat" description="LDL-receptor class B" evidence="1">
    <location>
        <begin position="224"/>
        <end position="266"/>
    </location>
</feature>
<gene>
    <name evidence="2" type="primary">LRP4_1</name>
    <name evidence="2" type="ORF">GOODEAATRI_002985</name>
</gene>
<name>A0ABV0N7P6_9TELE</name>
<dbReference type="Pfam" id="PF00058">
    <property type="entry name" value="Ldl_recept_b"/>
    <property type="match status" value="3"/>
</dbReference>
<dbReference type="Pfam" id="PF14670">
    <property type="entry name" value="FXa_inhibition"/>
    <property type="match status" value="1"/>
</dbReference>
<evidence type="ECO:0000313" key="2">
    <source>
        <dbReference type="EMBL" id="MEQ2167325.1"/>
    </source>
</evidence>
<comment type="caution">
    <text evidence="2">The sequence shown here is derived from an EMBL/GenBank/DDBJ whole genome shotgun (WGS) entry which is preliminary data.</text>
</comment>
<sequence length="356" mass="39091">MDGSDRVVLISNNLGWPNGLAIDTAGSQLLWADAHTEHPYGLTLLGSHIYWTDWQSRSIQRADKNNGANTITVRANLPGLMDIQAVDRERPLGFNKCAWRNGGCTHLCLPRPNGTSCACPTGIQLKGDGRSCDNSPETYLIFSNRVSVRRISLDTSDHTDVHIPVPELHNVISLDYDSVDGKLYYTDVTLDVIRRANLDGSGMETVISQGLKTTDGLAVDWVARNMYWTDTGRNTIEVARLDGTCRKVLVNNSLDEPRAIAVFPSKGIFWVDAHLDRIESSDLTGKLRQILVSPVLHPFALTQVLSLTHSAQLRITGLTLPRGCLLYSPALFDSSAHCVILIVASPSSSSYRTHST</sequence>
<feature type="repeat" description="LDL-receptor class B" evidence="1">
    <location>
        <begin position="181"/>
        <end position="223"/>
    </location>
</feature>
<reference evidence="2 3" key="1">
    <citation type="submission" date="2021-06" db="EMBL/GenBank/DDBJ databases">
        <authorList>
            <person name="Palmer J.M."/>
        </authorList>
    </citation>
    <scope>NUCLEOTIDE SEQUENCE [LARGE SCALE GENOMIC DNA]</scope>
    <source>
        <strain evidence="2 3">GA_2019</strain>
        <tissue evidence="2">Muscle</tissue>
    </source>
</reference>
<dbReference type="EMBL" id="JAHRIO010030096">
    <property type="protein sequence ID" value="MEQ2167325.1"/>
    <property type="molecule type" value="Genomic_DNA"/>
</dbReference>
<dbReference type="PANTHER" id="PTHR46513">
    <property type="entry name" value="VITELLOGENIN RECEPTOR-LIKE PROTEIN-RELATED-RELATED"/>
    <property type="match status" value="1"/>
</dbReference>
<dbReference type="PANTHER" id="PTHR46513:SF41">
    <property type="entry name" value="LOW-DENSITY LIPOPROTEIN RECEPTOR-RELATED PROTEIN"/>
    <property type="match status" value="1"/>
</dbReference>
<dbReference type="SUPFAM" id="SSF63825">
    <property type="entry name" value="YWTD domain"/>
    <property type="match status" value="1"/>
</dbReference>
<accession>A0ABV0N7P6</accession>
<evidence type="ECO:0000256" key="1">
    <source>
        <dbReference type="PROSITE-ProRule" id="PRU00461"/>
    </source>
</evidence>
<proteinExistence type="predicted"/>
<keyword evidence="2" id="KW-0675">Receptor</keyword>
<evidence type="ECO:0000313" key="3">
    <source>
        <dbReference type="Proteomes" id="UP001476798"/>
    </source>
</evidence>
<keyword evidence="3" id="KW-1185">Reference proteome</keyword>
<organism evidence="2 3">
    <name type="scientific">Goodea atripinnis</name>
    <dbReference type="NCBI Taxonomy" id="208336"/>
    <lineage>
        <taxon>Eukaryota</taxon>
        <taxon>Metazoa</taxon>
        <taxon>Chordata</taxon>
        <taxon>Craniata</taxon>
        <taxon>Vertebrata</taxon>
        <taxon>Euteleostomi</taxon>
        <taxon>Actinopterygii</taxon>
        <taxon>Neopterygii</taxon>
        <taxon>Teleostei</taxon>
        <taxon>Neoteleostei</taxon>
        <taxon>Acanthomorphata</taxon>
        <taxon>Ovalentaria</taxon>
        <taxon>Atherinomorphae</taxon>
        <taxon>Cyprinodontiformes</taxon>
        <taxon>Goodeidae</taxon>
        <taxon>Goodea</taxon>
    </lineage>
</organism>
<dbReference type="InterPro" id="IPR011042">
    <property type="entry name" value="6-blade_b-propeller_TolB-like"/>
</dbReference>
<dbReference type="Proteomes" id="UP001476798">
    <property type="component" value="Unassembled WGS sequence"/>
</dbReference>
<dbReference type="Gene3D" id="2.120.10.30">
    <property type="entry name" value="TolB, C-terminal domain"/>
    <property type="match status" value="3"/>
</dbReference>
<dbReference type="InterPro" id="IPR050778">
    <property type="entry name" value="Cueball_EGF_LRP_Nidogen"/>
</dbReference>
<dbReference type="SMART" id="SM00135">
    <property type="entry name" value="LY"/>
    <property type="match status" value="4"/>
</dbReference>
<dbReference type="SUPFAM" id="SSF57196">
    <property type="entry name" value="EGF/Laminin"/>
    <property type="match status" value="1"/>
</dbReference>